<dbReference type="Pfam" id="PF08478">
    <property type="entry name" value="POTRA_1"/>
    <property type="match status" value="1"/>
</dbReference>
<evidence type="ECO:0000313" key="11">
    <source>
        <dbReference type="EMBL" id="GAA3163548.1"/>
    </source>
</evidence>
<evidence type="ECO:0000256" key="3">
    <source>
        <dbReference type="ARBA" id="ARBA00022618"/>
    </source>
</evidence>
<evidence type="ECO:0000256" key="4">
    <source>
        <dbReference type="ARBA" id="ARBA00022692"/>
    </source>
</evidence>
<sequence>MTGTRDAAGPGPAERGAPDHAGPEGHAGPDRAGPPGREPAPGHGNAARGGEPASGPGGARGPRRAGAAAGAPASAEGAADTEGRAGGGAWRTAFLALLTAGVVGTAVWLVFISPVLGVREIRVSGNFDVPADRIRQAAGVADGTPLATVDVAAVAGRVRAIRQVESVEVGRSWPGTLVVEVVEREPVAVLPVGAEAALVDRHGVVTEVRAVAPPALPVLRLDRPGPDDPATGAALAVIAALPEELAWKVAEVRAPSAETVTLRLKDGRVVVWGGRDRPADKARILTTLLERPADTYDVSSPDVVTVK</sequence>
<keyword evidence="4 9" id="KW-0812">Transmembrane</keyword>
<evidence type="ECO:0000256" key="9">
    <source>
        <dbReference type="SAM" id="Phobius"/>
    </source>
</evidence>
<dbReference type="InterPro" id="IPR034746">
    <property type="entry name" value="POTRA"/>
</dbReference>
<evidence type="ECO:0000256" key="6">
    <source>
        <dbReference type="ARBA" id="ARBA00023136"/>
    </source>
</evidence>
<reference evidence="12" key="1">
    <citation type="journal article" date="2019" name="Int. J. Syst. Evol. Microbiol.">
        <title>The Global Catalogue of Microorganisms (GCM) 10K type strain sequencing project: providing services to taxonomists for standard genome sequencing and annotation.</title>
        <authorList>
            <consortium name="The Broad Institute Genomics Platform"/>
            <consortium name="The Broad Institute Genome Sequencing Center for Infectious Disease"/>
            <person name="Wu L."/>
            <person name="Ma J."/>
        </authorList>
    </citation>
    <scope>NUCLEOTIDE SEQUENCE [LARGE SCALE GENOMIC DNA]</scope>
    <source>
        <strain evidence="12">JCM 9373</strain>
    </source>
</reference>
<evidence type="ECO:0000256" key="2">
    <source>
        <dbReference type="ARBA" id="ARBA00022475"/>
    </source>
</evidence>
<dbReference type="PANTHER" id="PTHR37820">
    <property type="entry name" value="CELL DIVISION PROTEIN DIVIB"/>
    <property type="match status" value="1"/>
</dbReference>
<keyword evidence="12" id="KW-1185">Reference proteome</keyword>
<name>A0ABP6P2C5_9ACTN</name>
<gene>
    <name evidence="11" type="ORF">GCM10010466_63150</name>
</gene>
<dbReference type="PANTHER" id="PTHR37820:SF1">
    <property type="entry name" value="CELL DIVISION PROTEIN FTSQ"/>
    <property type="match status" value="1"/>
</dbReference>
<evidence type="ECO:0000256" key="7">
    <source>
        <dbReference type="ARBA" id="ARBA00023306"/>
    </source>
</evidence>
<dbReference type="EMBL" id="BAAAUT010000080">
    <property type="protein sequence ID" value="GAA3163548.1"/>
    <property type="molecule type" value="Genomic_DNA"/>
</dbReference>
<organism evidence="11 12">
    <name type="scientific">Planomonospora alba</name>
    <dbReference type="NCBI Taxonomy" id="161354"/>
    <lineage>
        <taxon>Bacteria</taxon>
        <taxon>Bacillati</taxon>
        <taxon>Actinomycetota</taxon>
        <taxon>Actinomycetes</taxon>
        <taxon>Streptosporangiales</taxon>
        <taxon>Streptosporangiaceae</taxon>
        <taxon>Planomonospora</taxon>
    </lineage>
</organism>
<proteinExistence type="predicted"/>
<feature type="domain" description="POTRA" evidence="10">
    <location>
        <begin position="116"/>
        <end position="184"/>
    </location>
</feature>
<evidence type="ECO:0000259" key="10">
    <source>
        <dbReference type="PROSITE" id="PS51779"/>
    </source>
</evidence>
<protein>
    <recommendedName>
        <fullName evidence="10">POTRA domain-containing protein</fullName>
    </recommendedName>
</protein>
<feature type="compositionally biased region" description="Low complexity" evidence="8">
    <location>
        <begin position="30"/>
        <end position="54"/>
    </location>
</feature>
<feature type="compositionally biased region" description="Basic and acidic residues" evidence="8">
    <location>
        <begin position="16"/>
        <end position="29"/>
    </location>
</feature>
<evidence type="ECO:0000313" key="12">
    <source>
        <dbReference type="Proteomes" id="UP001500320"/>
    </source>
</evidence>
<keyword evidence="6 9" id="KW-0472">Membrane</keyword>
<keyword evidence="7" id="KW-0131">Cell cycle</keyword>
<feature type="region of interest" description="Disordered" evidence="8">
    <location>
        <begin position="1"/>
        <end position="84"/>
    </location>
</feature>
<dbReference type="Gene3D" id="3.10.20.310">
    <property type="entry name" value="membrane protein fhac"/>
    <property type="match status" value="1"/>
</dbReference>
<evidence type="ECO:0000256" key="1">
    <source>
        <dbReference type="ARBA" id="ARBA00004370"/>
    </source>
</evidence>
<keyword evidence="2" id="KW-1003">Cell membrane</keyword>
<dbReference type="InterPro" id="IPR013685">
    <property type="entry name" value="POTRA_FtsQ_type"/>
</dbReference>
<evidence type="ECO:0000256" key="8">
    <source>
        <dbReference type="SAM" id="MobiDB-lite"/>
    </source>
</evidence>
<keyword evidence="3" id="KW-0132">Cell division</keyword>
<dbReference type="PROSITE" id="PS51779">
    <property type="entry name" value="POTRA"/>
    <property type="match status" value="1"/>
</dbReference>
<comment type="subcellular location">
    <subcellularLocation>
        <location evidence="1">Membrane</location>
    </subcellularLocation>
</comment>
<evidence type="ECO:0000256" key="5">
    <source>
        <dbReference type="ARBA" id="ARBA00022989"/>
    </source>
</evidence>
<dbReference type="InterPro" id="IPR005548">
    <property type="entry name" value="Cell_div_FtsQ/DivIB_C"/>
</dbReference>
<keyword evidence="5 9" id="KW-1133">Transmembrane helix</keyword>
<feature type="compositionally biased region" description="Low complexity" evidence="8">
    <location>
        <begin position="64"/>
        <end position="78"/>
    </location>
</feature>
<feature type="transmembrane region" description="Helical" evidence="9">
    <location>
        <begin position="94"/>
        <end position="116"/>
    </location>
</feature>
<comment type="caution">
    <text evidence="11">The sequence shown here is derived from an EMBL/GenBank/DDBJ whole genome shotgun (WGS) entry which is preliminary data.</text>
</comment>
<dbReference type="InterPro" id="IPR050487">
    <property type="entry name" value="FtsQ_DivIB"/>
</dbReference>
<accession>A0ABP6P2C5</accession>
<dbReference type="Pfam" id="PF03799">
    <property type="entry name" value="FtsQ_DivIB_C"/>
    <property type="match status" value="1"/>
</dbReference>
<dbReference type="Proteomes" id="UP001500320">
    <property type="component" value="Unassembled WGS sequence"/>
</dbReference>